<organism evidence="12 13">
    <name type="scientific">Lymnaea stagnalis</name>
    <name type="common">Great pond snail</name>
    <name type="synonym">Helix stagnalis</name>
    <dbReference type="NCBI Taxonomy" id="6523"/>
    <lineage>
        <taxon>Eukaryota</taxon>
        <taxon>Metazoa</taxon>
        <taxon>Spiralia</taxon>
        <taxon>Lophotrochozoa</taxon>
        <taxon>Mollusca</taxon>
        <taxon>Gastropoda</taxon>
        <taxon>Heterobranchia</taxon>
        <taxon>Euthyneura</taxon>
        <taxon>Panpulmonata</taxon>
        <taxon>Hygrophila</taxon>
        <taxon>Lymnaeoidea</taxon>
        <taxon>Lymnaeidae</taxon>
        <taxon>Lymnaea</taxon>
    </lineage>
</organism>
<dbReference type="SUPFAM" id="SSF55486">
    <property type="entry name" value="Metalloproteases ('zincins'), catalytic domain"/>
    <property type="match status" value="1"/>
</dbReference>
<dbReference type="PRINTS" id="PR00791">
    <property type="entry name" value="PEPDIPTASEA"/>
</dbReference>
<keyword evidence="11" id="KW-0645">Protease</keyword>
<name>A0AAV2HXA0_LYMST</name>
<feature type="binding site" evidence="8">
    <location>
        <position position="80"/>
    </location>
    <ligand>
        <name>Zn(2+)</name>
        <dbReference type="ChEBI" id="CHEBI:29105"/>
        <label>2</label>
        <note>catalytic</note>
    </ligand>
</feature>
<dbReference type="Pfam" id="PF01401">
    <property type="entry name" value="Peptidase_M2"/>
    <property type="match status" value="1"/>
</dbReference>
<keyword evidence="13" id="KW-1185">Reference proteome</keyword>
<evidence type="ECO:0000256" key="8">
    <source>
        <dbReference type="PIRSR" id="PIRSR601548-8"/>
    </source>
</evidence>
<keyword evidence="4 5" id="KW-0325">Glycoprotein</keyword>
<dbReference type="GO" id="GO:0008241">
    <property type="term" value="F:peptidyl-dipeptidase activity"/>
    <property type="evidence" value="ECO:0007669"/>
    <property type="project" value="InterPro"/>
</dbReference>
<dbReference type="GO" id="GO:0046872">
    <property type="term" value="F:metal ion binding"/>
    <property type="evidence" value="ECO:0007669"/>
    <property type="project" value="UniProtKB-KW"/>
</dbReference>
<evidence type="ECO:0000256" key="4">
    <source>
        <dbReference type="ARBA" id="ARBA00023180"/>
    </source>
</evidence>
<keyword evidence="6 11" id="KW-0862">Zinc</keyword>
<comment type="caution">
    <text evidence="10">Lacks conserved residue(s) required for the propagation of feature annotation.</text>
</comment>
<feature type="non-terminal residue" evidence="12">
    <location>
        <position position="1"/>
    </location>
</feature>
<keyword evidence="11" id="KW-0121">Carboxypeptidase</keyword>
<feature type="binding site" evidence="8">
    <location>
        <position position="76"/>
    </location>
    <ligand>
        <name>Zn(2+)</name>
        <dbReference type="ChEBI" id="CHEBI:29105"/>
        <label>2</label>
        <note>catalytic</note>
    </ligand>
</feature>
<dbReference type="GO" id="GO:0004180">
    <property type="term" value="F:carboxypeptidase activity"/>
    <property type="evidence" value="ECO:0007669"/>
    <property type="project" value="UniProtKB-KW"/>
</dbReference>
<dbReference type="EC" id="3.4.-.-" evidence="11"/>
<dbReference type="GO" id="GO:0008237">
    <property type="term" value="F:metallopeptidase activity"/>
    <property type="evidence" value="ECO:0007669"/>
    <property type="project" value="UniProtKB-KW"/>
</dbReference>
<evidence type="ECO:0000256" key="7">
    <source>
        <dbReference type="PIRSR" id="PIRSR601548-4"/>
    </source>
</evidence>
<keyword evidence="11" id="KW-0378">Hydrolase</keyword>
<keyword evidence="6 11" id="KW-0479">Metal-binding</keyword>
<keyword evidence="2" id="KW-0732">Signal</keyword>
<dbReference type="Proteomes" id="UP001497497">
    <property type="component" value="Unassembled WGS sequence"/>
</dbReference>
<evidence type="ECO:0000313" key="13">
    <source>
        <dbReference type="Proteomes" id="UP001497497"/>
    </source>
</evidence>
<evidence type="ECO:0000256" key="11">
    <source>
        <dbReference type="RuleBase" id="RU361144"/>
    </source>
</evidence>
<evidence type="ECO:0000256" key="3">
    <source>
        <dbReference type="ARBA" id="ARBA00023157"/>
    </source>
</evidence>
<protein>
    <recommendedName>
        <fullName evidence="11">Angiotensin-converting enzyme</fullName>
        <ecNumber evidence="11">3.4.-.-</ecNumber>
    </recommendedName>
</protein>
<feature type="disulfide bond" evidence="7 10">
    <location>
        <begin position="45"/>
        <end position="63"/>
    </location>
</feature>
<feature type="binding site" evidence="6">
    <location>
        <position position="80"/>
    </location>
    <ligand>
        <name>Zn(2+)</name>
        <dbReference type="ChEBI" id="CHEBI:29105"/>
        <label>1</label>
        <note>catalytic</note>
    </ligand>
</feature>
<dbReference type="AlphaFoldDB" id="A0AAV2HXA0"/>
<feature type="non-terminal residue" evidence="12">
    <location>
        <position position="89"/>
    </location>
</feature>
<dbReference type="InterPro" id="IPR001548">
    <property type="entry name" value="Peptidase_M2"/>
</dbReference>
<keyword evidence="11" id="KW-0482">Metalloprotease</keyword>
<reference evidence="12 13" key="1">
    <citation type="submission" date="2024-04" db="EMBL/GenBank/DDBJ databases">
        <authorList>
            <consortium name="Genoscope - CEA"/>
            <person name="William W."/>
        </authorList>
    </citation>
    <scope>NUCLEOTIDE SEQUENCE [LARGE SCALE GENOMIC DNA]</scope>
</reference>
<comment type="similarity">
    <text evidence="1 10 11">Belongs to the peptidase M2 family.</text>
</comment>
<comment type="caution">
    <text evidence="12">The sequence shown here is derived from an EMBL/GenBank/DDBJ whole genome shotgun (WGS) entry which is preliminary data.</text>
</comment>
<feature type="active site" description="Proton acceptor 2" evidence="9">
    <location>
        <position position="77"/>
    </location>
</feature>
<evidence type="ECO:0000313" key="12">
    <source>
        <dbReference type="EMBL" id="CAL1537549.1"/>
    </source>
</evidence>
<evidence type="ECO:0000256" key="2">
    <source>
        <dbReference type="ARBA" id="ARBA00022729"/>
    </source>
</evidence>
<feature type="binding site" evidence="6">
    <location>
        <position position="76"/>
    </location>
    <ligand>
        <name>Zn(2+)</name>
        <dbReference type="ChEBI" id="CHEBI:29105"/>
        <label>1</label>
        <note>catalytic</note>
    </ligand>
</feature>
<evidence type="ECO:0000256" key="1">
    <source>
        <dbReference type="ARBA" id="ARBA00008139"/>
    </source>
</evidence>
<proteinExistence type="inferred from homology"/>
<feature type="glycosylation site" description="N-linked (GlcNAc...) asparagine; partial" evidence="5">
    <location>
        <position position="30"/>
    </location>
</feature>
<dbReference type="GO" id="GO:0005886">
    <property type="term" value="C:plasma membrane"/>
    <property type="evidence" value="ECO:0007669"/>
    <property type="project" value="TreeGrafter"/>
</dbReference>
<evidence type="ECO:0000256" key="10">
    <source>
        <dbReference type="PROSITE-ProRule" id="PRU01355"/>
    </source>
</evidence>
<keyword evidence="3 7" id="KW-1015">Disulfide bond</keyword>
<dbReference type="PROSITE" id="PS52011">
    <property type="entry name" value="PEPTIDASE_M2"/>
    <property type="match status" value="1"/>
</dbReference>
<dbReference type="PANTHER" id="PTHR10514:SF27">
    <property type="entry name" value="ANGIOTENSIN-CONVERTING ENZYME"/>
    <property type="match status" value="1"/>
</dbReference>
<evidence type="ECO:0000256" key="6">
    <source>
        <dbReference type="PIRSR" id="PIRSR601548-3"/>
    </source>
</evidence>
<gene>
    <name evidence="12" type="ORF">GSLYS_00011454001</name>
</gene>
<dbReference type="PANTHER" id="PTHR10514">
    <property type="entry name" value="ANGIOTENSIN-CONVERTING ENZYME"/>
    <property type="match status" value="1"/>
</dbReference>
<sequence>QNYGVLDLFKTADDFFKSLGMIQMPESFWNKSLFEKPTDGREVICHASAWDFGNGKDFRIKQCTEVTAEHLDTVHHEMGHVEYYLQYKD</sequence>
<evidence type="ECO:0000256" key="5">
    <source>
        <dbReference type="PIRSR" id="PIRSR601548-10"/>
    </source>
</evidence>
<dbReference type="GO" id="GO:0006508">
    <property type="term" value="P:proteolysis"/>
    <property type="evidence" value="ECO:0007669"/>
    <property type="project" value="UniProtKB-KW"/>
</dbReference>
<evidence type="ECO:0000256" key="9">
    <source>
        <dbReference type="PIRSR" id="PIRSR601548-9"/>
    </source>
</evidence>
<accession>A0AAV2HXA0</accession>
<dbReference type="EMBL" id="CAXITT010000266">
    <property type="protein sequence ID" value="CAL1537549.1"/>
    <property type="molecule type" value="Genomic_DNA"/>
</dbReference>
<comment type="cofactor">
    <cofactor evidence="11">
        <name>Zn(2+)</name>
        <dbReference type="ChEBI" id="CHEBI:29105"/>
    </cofactor>
    <text evidence="11">Binds 1 zinc ion per subunit.</text>
</comment>